<dbReference type="GO" id="GO:0007030">
    <property type="term" value="P:Golgi organization"/>
    <property type="evidence" value="ECO:0007669"/>
    <property type="project" value="TreeGrafter"/>
</dbReference>
<accession>A0AAV9PD98</accession>
<evidence type="ECO:0000313" key="2">
    <source>
        <dbReference type="Proteomes" id="UP001337655"/>
    </source>
</evidence>
<dbReference type="Proteomes" id="UP001337655">
    <property type="component" value="Unassembled WGS sequence"/>
</dbReference>
<evidence type="ECO:0008006" key="3">
    <source>
        <dbReference type="Google" id="ProtNLM"/>
    </source>
</evidence>
<dbReference type="AlphaFoldDB" id="A0AAV9PD98"/>
<protein>
    <recommendedName>
        <fullName evidence="3">DUF833-domain-containing protein</fullName>
    </recommendedName>
</protein>
<dbReference type="PANTHER" id="PTHR17985:SF8">
    <property type="entry name" value="TRANSPORT AND GOLGI ORGANIZATION PROTEIN 2 HOMOLOG"/>
    <property type="match status" value="1"/>
</dbReference>
<dbReference type="EMBL" id="JAVRRT010000008">
    <property type="protein sequence ID" value="KAK5169685.1"/>
    <property type="molecule type" value="Genomic_DNA"/>
</dbReference>
<name>A0AAV9PD98_9PEZI</name>
<dbReference type="Pfam" id="PF05742">
    <property type="entry name" value="TANGO2"/>
    <property type="match status" value="1"/>
</dbReference>
<dbReference type="InterPro" id="IPR008551">
    <property type="entry name" value="TANGO2"/>
</dbReference>
<sequence length="331" mass="36880">MCIALISTAHPAYPLILLSNRDEFLNRPTAPAQWWSSPHSHVLGGRDLQRAEQGTWLAITKQGRIAVLTNFREEGDTYHTADKSRGAIPNAYVTQPPERKEGSEDFARRLIEEVGVGDVGGFSLVFGELRPWELKDGAREFPGLSIVSNRSVKADDLVTIATAEGETHGLSNSHFGDRSWPKVVHGEELLNAAIEDDFKDGNRDQSGFAERLFEILSIDKLPKRKQGEAWDTYVRQMRNSILIPPVGGISAESKPADSMASGKDGVDTPDRGNVEVREFGYGTQKQTVVLVDNTGRVKFIERTLYDQEGRTVRVKDGQREFTFEIEGWQDP</sequence>
<evidence type="ECO:0000313" key="1">
    <source>
        <dbReference type="EMBL" id="KAK5169685.1"/>
    </source>
</evidence>
<dbReference type="RefSeq" id="XP_064659031.1">
    <property type="nucleotide sequence ID" value="XM_064802906.1"/>
</dbReference>
<dbReference type="GeneID" id="89927004"/>
<organism evidence="1 2">
    <name type="scientific">Saxophila tyrrhenica</name>
    <dbReference type="NCBI Taxonomy" id="1690608"/>
    <lineage>
        <taxon>Eukaryota</taxon>
        <taxon>Fungi</taxon>
        <taxon>Dikarya</taxon>
        <taxon>Ascomycota</taxon>
        <taxon>Pezizomycotina</taxon>
        <taxon>Dothideomycetes</taxon>
        <taxon>Dothideomycetidae</taxon>
        <taxon>Mycosphaerellales</taxon>
        <taxon>Extremaceae</taxon>
        <taxon>Saxophila</taxon>
    </lineage>
</organism>
<dbReference type="GO" id="GO:0009306">
    <property type="term" value="P:protein secretion"/>
    <property type="evidence" value="ECO:0007669"/>
    <property type="project" value="TreeGrafter"/>
</dbReference>
<proteinExistence type="predicted"/>
<keyword evidence="2" id="KW-1185">Reference proteome</keyword>
<reference evidence="1 2" key="1">
    <citation type="submission" date="2023-08" db="EMBL/GenBank/DDBJ databases">
        <title>Black Yeasts Isolated from many extreme environments.</title>
        <authorList>
            <person name="Coleine C."/>
            <person name="Stajich J.E."/>
            <person name="Selbmann L."/>
        </authorList>
    </citation>
    <scope>NUCLEOTIDE SEQUENCE [LARGE SCALE GENOMIC DNA]</scope>
    <source>
        <strain evidence="1 2">CCFEE 5935</strain>
    </source>
</reference>
<comment type="caution">
    <text evidence="1">The sequence shown here is derived from an EMBL/GenBank/DDBJ whole genome shotgun (WGS) entry which is preliminary data.</text>
</comment>
<dbReference type="GO" id="GO:0005794">
    <property type="term" value="C:Golgi apparatus"/>
    <property type="evidence" value="ECO:0007669"/>
    <property type="project" value="TreeGrafter"/>
</dbReference>
<dbReference type="PANTHER" id="PTHR17985">
    <property type="entry name" value="SER/THR-RICH PROTEIN T10 IN DGCR REGION"/>
    <property type="match status" value="1"/>
</dbReference>
<gene>
    <name evidence="1" type="ORF">LTR77_005663</name>
</gene>